<proteinExistence type="predicted"/>
<feature type="compositionally biased region" description="Low complexity" evidence="1">
    <location>
        <begin position="36"/>
        <end position="56"/>
    </location>
</feature>
<dbReference type="EMBL" id="KN823053">
    <property type="protein sequence ID" value="KIO24854.1"/>
    <property type="molecule type" value="Genomic_DNA"/>
</dbReference>
<feature type="compositionally biased region" description="Polar residues" evidence="1">
    <location>
        <begin position="80"/>
        <end position="93"/>
    </location>
</feature>
<organism evidence="2 3">
    <name type="scientific">Tulasnella calospora MUT 4182</name>
    <dbReference type="NCBI Taxonomy" id="1051891"/>
    <lineage>
        <taxon>Eukaryota</taxon>
        <taxon>Fungi</taxon>
        <taxon>Dikarya</taxon>
        <taxon>Basidiomycota</taxon>
        <taxon>Agaricomycotina</taxon>
        <taxon>Agaricomycetes</taxon>
        <taxon>Cantharellales</taxon>
        <taxon>Tulasnellaceae</taxon>
        <taxon>Tulasnella</taxon>
    </lineage>
</organism>
<feature type="region of interest" description="Disordered" evidence="1">
    <location>
        <begin position="1"/>
        <end position="116"/>
    </location>
</feature>
<feature type="compositionally biased region" description="Basic and acidic residues" evidence="1">
    <location>
        <begin position="19"/>
        <end position="31"/>
    </location>
</feature>
<evidence type="ECO:0000313" key="2">
    <source>
        <dbReference type="EMBL" id="KIO24854.1"/>
    </source>
</evidence>
<name>A0A0C3QGX1_9AGAM</name>
<feature type="compositionally biased region" description="Basic and acidic residues" evidence="1">
    <location>
        <begin position="105"/>
        <end position="116"/>
    </location>
</feature>
<sequence>MGGADERGSQRRSGNFLFRRSEDRSRSRRDSMAGGSQNSASTRSAATRESQRSTSRMPGDLGQSRISTITFEAEPELPAPQSTPLQASMQLVNDPTRRTRRSRKDSRTDSKDCVIQ</sequence>
<accession>A0A0C3QGX1</accession>
<dbReference type="AlphaFoldDB" id="A0A0C3QGX1"/>
<reference evidence="3" key="2">
    <citation type="submission" date="2015-01" db="EMBL/GenBank/DDBJ databases">
        <title>Evolutionary Origins and Diversification of the Mycorrhizal Mutualists.</title>
        <authorList>
            <consortium name="DOE Joint Genome Institute"/>
            <consortium name="Mycorrhizal Genomics Consortium"/>
            <person name="Kohler A."/>
            <person name="Kuo A."/>
            <person name="Nagy L.G."/>
            <person name="Floudas D."/>
            <person name="Copeland A."/>
            <person name="Barry K.W."/>
            <person name="Cichocki N."/>
            <person name="Veneault-Fourrey C."/>
            <person name="LaButti K."/>
            <person name="Lindquist E.A."/>
            <person name="Lipzen A."/>
            <person name="Lundell T."/>
            <person name="Morin E."/>
            <person name="Murat C."/>
            <person name="Riley R."/>
            <person name="Ohm R."/>
            <person name="Sun H."/>
            <person name="Tunlid A."/>
            <person name="Henrissat B."/>
            <person name="Grigoriev I.V."/>
            <person name="Hibbett D.S."/>
            <person name="Martin F."/>
        </authorList>
    </citation>
    <scope>NUCLEOTIDE SEQUENCE [LARGE SCALE GENOMIC DNA]</scope>
    <source>
        <strain evidence="3">MUT 4182</strain>
    </source>
</reference>
<dbReference type="HOGENOM" id="CLU_2098617_0_0_1"/>
<protein>
    <submittedName>
        <fullName evidence="2">Uncharacterized protein</fullName>
    </submittedName>
</protein>
<gene>
    <name evidence="2" type="ORF">M407DRAFT_244298</name>
</gene>
<keyword evidence="3" id="KW-1185">Reference proteome</keyword>
<evidence type="ECO:0000313" key="3">
    <source>
        <dbReference type="Proteomes" id="UP000054248"/>
    </source>
</evidence>
<evidence type="ECO:0000256" key="1">
    <source>
        <dbReference type="SAM" id="MobiDB-lite"/>
    </source>
</evidence>
<reference evidence="2 3" key="1">
    <citation type="submission" date="2014-04" db="EMBL/GenBank/DDBJ databases">
        <authorList>
            <consortium name="DOE Joint Genome Institute"/>
            <person name="Kuo A."/>
            <person name="Girlanda M."/>
            <person name="Perotto S."/>
            <person name="Kohler A."/>
            <person name="Nagy L.G."/>
            <person name="Floudas D."/>
            <person name="Copeland A."/>
            <person name="Barry K.W."/>
            <person name="Cichocki N."/>
            <person name="Veneault-Fourrey C."/>
            <person name="LaButti K."/>
            <person name="Lindquist E.A."/>
            <person name="Lipzen A."/>
            <person name="Lundell T."/>
            <person name="Morin E."/>
            <person name="Murat C."/>
            <person name="Sun H."/>
            <person name="Tunlid A."/>
            <person name="Henrissat B."/>
            <person name="Grigoriev I.V."/>
            <person name="Hibbett D.S."/>
            <person name="Martin F."/>
            <person name="Nordberg H.P."/>
            <person name="Cantor M.N."/>
            <person name="Hua S.X."/>
        </authorList>
    </citation>
    <scope>NUCLEOTIDE SEQUENCE [LARGE SCALE GENOMIC DNA]</scope>
    <source>
        <strain evidence="2 3">MUT 4182</strain>
    </source>
</reference>
<dbReference type="Proteomes" id="UP000054248">
    <property type="component" value="Unassembled WGS sequence"/>
</dbReference>